<name>A0A1H6FI34_9GAMM</name>
<sequence>MKLTEDQALLRYYMQELAYLRRSGMSFAQRYPKIAARLELGENESPDPHVERLLEGFALLTGRVQYNIDSEFSIFTTALMENLYPHYLAPIPSMSIAQFDVDAEQGLLVEGFNLPKHTPLFIKSTEEITCRFRTCYPVQLWPFTVKFAGFEPTNRYDFLDSNTSVTTVLRLRLQVMDGVNLSTLLCQQLRFHLHGQWADMSQLYELLFCNVCQIALLKQDQTTPVCLPLDALTPVGFHDQVLPAFEHAHPAYRLLQEYFAFPEKFLFFDIAQLDKLNAAEGDEYFDLLFMLNQRPGEKLLIDAENFRLGCTPIINLFNQLTEPLRIHQRQTEYRLIPDLRREHSTEIHSIRRLSAISDESDTSRDIQPYFSFRHDMEGKEHRSFWSGRRIFSERADLPGTEILITFMDLDFTPNQPAQDTVFAHTLCTNRHLAEQVPANAALQIEAVAPLTHITCLNKPTPQLDPPLRGDSVWRLVSHLSLNHLSLTANSEESLLALRELLRLYQFAAPHKPIDRQVAGIRSLACKQSVERLGPDAWRGFVRGFEITLEFDDELYVGSSAFLLASVLNHFFPLYTSANSFTRLVIKNTRKEGIWKKWPSRTGEKTLL</sequence>
<dbReference type="PANTHER" id="PTHR35370:SF1">
    <property type="entry name" value="TYPE VI SECRETION SYSTEM COMPONENT TSSF1"/>
    <property type="match status" value="1"/>
</dbReference>
<dbReference type="EMBL" id="FMSV02000558">
    <property type="protein sequence ID" value="SEH09164.1"/>
    <property type="molecule type" value="Genomic_DNA"/>
</dbReference>
<dbReference type="PIRSF" id="PIRSF028304">
    <property type="entry name" value="UCP028304"/>
    <property type="match status" value="1"/>
</dbReference>
<reference evidence="2 3" key="1">
    <citation type="submission" date="2016-10" db="EMBL/GenBank/DDBJ databases">
        <authorList>
            <person name="de Groot N.N."/>
        </authorList>
    </citation>
    <scope>NUCLEOTIDE SEQUENCE [LARGE SCALE GENOMIC DNA]</scope>
    <source>
        <strain evidence="2">MBHS1</strain>
    </source>
</reference>
<dbReference type="InterPro" id="IPR010272">
    <property type="entry name" value="T6SS_TssF"/>
</dbReference>
<accession>A0A1H6FI34</accession>
<gene>
    <name evidence="1" type="ORF">MBHS_05058</name>
    <name evidence="2" type="ORF">MBHS_05188</name>
</gene>
<evidence type="ECO:0008006" key="4">
    <source>
        <dbReference type="Google" id="ProtNLM"/>
    </source>
</evidence>
<proteinExistence type="predicted"/>
<evidence type="ECO:0000313" key="1">
    <source>
        <dbReference type="EMBL" id="SEH09164.1"/>
    </source>
</evidence>
<dbReference type="AlphaFoldDB" id="A0A1H6FI34"/>
<dbReference type="Proteomes" id="UP000236724">
    <property type="component" value="Unassembled WGS sequence"/>
</dbReference>
<dbReference type="NCBIfam" id="TIGR03359">
    <property type="entry name" value="VI_chp_6"/>
    <property type="match status" value="1"/>
</dbReference>
<dbReference type="OrthoDB" id="9763676at2"/>
<evidence type="ECO:0000313" key="3">
    <source>
        <dbReference type="Proteomes" id="UP000236724"/>
    </source>
</evidence>
<evidence type="ECO:0000313" key="2">
    <source>
        <dbReference type="EMBL" id="SEH09293.1"/>
    </source>
</evidence>
<organism evidence="2 3">
    <name type="scientific">Candidatus Venteria ishoeyi</name>
    <dbReference type="NCBI Taxonomy" id="1899563"/>
    <lineage>
        <taxon>Bacteria</taxon>
        <taxon>Pseudomonadati</taxon>
        <taxon>Pseudomonadota</taxon>
        <taxon>Gammaproteobacteria</taxon>
        <taxon>Thiotrichales</taxon>
        <taxon>Thiotrichaceae</taxon>
        <taxon>Venteria</taxon>
    </lineage>
</organism>
<keyword evidence="3" id="KW-1185">Reference proteome</keyword>
<dbReference type="RefSeq" id="WP_103922642.1">
    <property type="nucleotide sequence ID" value="NZ_FMSV02000558.1"/>
</dbReference>
<protein>
    <recommendedName>
        <fullName evidence="4">Type VI secretion system baseplate subunit TssF</fullName>
    </recommendedName>
</protein>
<dbReference type="EMBL" id="FMSV02000559">
    <property type="protein sequence ID" value="SEH09293.1"/>
    <property type="molecule type" value="Genomic_DNA"/>
</dbReference>
<dbReference type="Pfam" id="PF05947">
    <property type="entry name" value="T6SS_TssF"/>
    <property type="match status" value="1"/>
</dbReference>
<dbReference type="PANTHER" id="PTHR35370">
    <property type="entry name" value="CYTOPLASMIC PROTEIN-RELATED-RELATED"/>
    <property type="match status" value="1"/>
</dbReference>